<keyword evidence="2" id="KW-1185">Reference proteome</keyword>
<organism evidence="1 2">
    <name type="scientific">Pseudoalteromonas gelatinilytica</name>
    <dbReference type="NCBI Taxonomy" id="1703256"/>
    <lineage>
        <taxon>Bacteria</taxon>
        <taxon>Pseudomonadati</taxon>
        <taxon>Pseudomonadota</taxon>
        <taxon>Gammaproteobacteria</taxon>
        <taxon>Alteromonadales</taxon>
        <taxon>Pseudoalteromonadaceae</taxon>
        <taxon>Pseudoalteromonas</taxon>
    </lineage>
</organism>
<name>A0ABQ1TP49_9GAMM</name>
<dbReference type="EMBL" id="BMIT01000009">
    <property type="protein sequence ID" value="GGF00194.1"/>
    <property type="molecule type" value="Genomic_DNA"/>
</dbReference>
<dbReference type="Proteomes" id="UP000638462">
    <property type="component" value="Unassembled WGS sequence"/>
</dbReference>
<evidence type="ECO:0000313" key="2">
    <source>
        <dbReference type="Proteomes" id="UP000638462"/>
    </source>
</evidence>
<gene>
    <name evidence="1" type="ORF">GCM10008027_26350</name>
</gene>
<protein>
    <submittedName>
        <fullName evidence="1">Uncharacterized protein</fullName>
    </submittedName>
</protein>
<reference evidence="2" key="1">
    <citation type="journal article" date="2019" name="Int. J. Syst. Evol. Microbiol.">
        <title>The Global Catalogue of Microorganisms (GCM) 10K type strain sequencing project: providing services to taxonomists for standard genome sequencing and annotation.</title>
        <authorList>
            <consortium name="The Broad Institute Genomics Platform"/>
            <consortium name="The Broad Institute Genome Sequencing Center for Infectious Disease"/>
            <person name="Wu L."/>
            <person name="Ma J."/>
        </authorList>
    </citation>
    <scope>NUCLEOTIDE SEQUENCE [LARGE SCALE GENOMIC DNA]</scope>
    <source>
        <strain evidence="2">CGMCC 1.15394</strain>
    </source>
</reference>
<comment type="caution">
    <text evidence="1">The sequence shown here is derived from an EMBL/GenBank/DDBJ whole genome shotgun (WGS) entry which is preliminary data.</text>
</comment>
<sequence>MSLPTIARTVNRLPPINNKQIQAYITGTVRGTFTLKKKEVPTKKIVDRITPAKIAHKA</sequence>
<accession>A0ABQ1TP49</accession>
<proteinExistence type="predicted"/>
<evidence type="ECO:0000313" key="1">
    <source>
        <dbReference type="EMBL" id="GGF00194.1"/>
    </source>
</evidence>